<feature type="non-terminal residue" evidence="1">
    <location>
        <position position="1"/>
    </location>
</feature>
<protein>
    <submittedName>
        <fullName evidence="1">Uncharacterized protein</fullName>
    </submittedName>
</protein>
<organism evidence="1 2">
    <name type="scientific">Gnathostoma spinigerum</name>
    <dbReference type="NCBI Taxonomy" id="75299"/>
    <lineage>
        <taxon>Eukaryota</taxon>
        <taxon>Metazoa</taxon>
        <taxon>Ecdysozoa</taxon>
        <taxon>Nematoda</taxon>
        <taxon>Chromadorea</taxon>
        <taxon>Rhabditida</taxon>
        <taxon>Spirurina</taxon>
        <taxon>Gnathostomatomorpha</taxon>
        <taxon>Gnathostomatoidea</taxon>
        <taxon>Gnathostomatidae</taxon>
        <taxon>Gnathostoma</taxon>
    </lineage>
</organism>
<evidence type="ECO:0000313" key="2">
    <source>
        <dbReference type="Proteomes" id="UP001608902"/>
    </source>
</evidence>
<proteinExistence type="predicted"/>
<evidence type="ECO:0000313" key="1">
    <source>
        <dbReference type="EMBL" id="MFH4982286.1"/>
    </source>
</evidence>
<dbReference type="AlphaFoldDB" id="A0ABD6EXT4"/>
<keyword evidence="2" id="KW-1185">Reference proteome</keyword>
<gene>
    <name evidence="1" type="ORF">AB6A40_008995</name>
</gene>
<reference evidence="1 2" key="1">
    <citation type="submission" date="2024-08" db="EMBL/GenBank/DDBJ databases">
        <title>Gnathostoma spinigerum genome.</title>
        <authorList>
            <person name="Gonzalez-Bertolin B."/>
            <person name="Monzon S."/>
            <person name="Zaballos A."/>
            <person name="Jimenez P."/>
            <person name="Dekumyoy P."/>
            <person name="Varona S."/>
            <person name="Cuesta I."/>
            <person name="Sumanam S."/>
            <person name="Adisakwattana P."/>
            <person name="Gasser R.B."/>
            <person name="Hernandez-Gonzalez A."/>
            <person name="Young N.D."/>
            <person name="Perteguer M.J."/>
        </authorList>
    </citation>
    <scope>NUCLEOTIDE SEQUENCE [LARGE SCALE GENOMIC DNA]</scope>
    <source>
        <strain evidence="1">AL3</strain>
        <tissue evidence="1">Liver</tissue>
    </source>
</reference>
<accession>A0ABD6EXT4</accession>
<comment type="caution">
    <text evidence="1">The sequence shown here is derived from an EMBL/GenBank/DDBJ whole genome shotgun (WGS) entry which is preliminary data.</text>
</comment>
<dbReference type="Proteomes" id="UP001608902">
    <property type="component" value="Unassembled WGS sequence"/>
</dbReference>
<dbReference type="EMBL" id="JBGFUD010008930">
    <property type="protein sequence ID" value="MFH4982286.1"/>
    <property type="molecule type" value="Genomic_DNA"/>
</dbReference>
<name>A0ABD6EXT4_9BILA</name>
<sequence length="40" mass="4818">EYPDEWITRNKKSIYGLYKKLNEAYKHEIAMHAANRLHGK</sequence>